<comment type="caution">
    <text evidence="1">The sequence shown here is derived from an EMBL/GenBank/DDBJ whole genome shotgun (WGS) entry which is preliminary data.</text>
</comment>
<reference evidence="1 2" key="1">
    <citation type="submission" date="2023-12" db="EMBL/GenBank/DDBJ databases">
        <title>'Antibacterial potential of Stenotrophomonas maltophilia cystic fibrosis isolates' (manuscript under preparation).</title>
        <authorList>
            <person name="Crisan C.V."/>
            <person name="Pettis M."/>
            <person name="Goldberg J.B."/>
        </authorList>
    </citation>
    <scope>NUCLEOTIDE SEQUENCE [LARGE SCALE GENOMIC DNA]</scope>
    <source>
        <strain evidence="1 2">CCV155</strain>
    </source>
</reference>
<proteinExistence type="predicted"/>
<evidence type="ECO:0000313" key="2">
    <source>
        <dbReference type="Proteomes" id="UP001290894"/>
    </source>
</evidence>
<evidence type="ECO:0000313" key="1">
    <source>
        <dbReference type="EMBL" id="MDZ7514414.1"/>
    </source>
</evidence>
<dbReference type="EMBL" id="JAXUAC010000127">
    <property type="protein sequence ID" value="MDZ7514414.1"/>
    <property type="molecule type" value="Genomic_DNA"/>
</dbReference>
<dbReference type="Proteomes" id="UP001290894">
    <property type="component" value="Unassembled WGS sequence"/>
</dbReference>
<keyword evidence="2" id="KW-1185">Reference proteome</keyword>
<gene>
    <name evidence="1" type="ORF">U5F72_21710</name>
</gene>
<organism evidence="1 2">
    <name type="scientific">Stenotrophomonas muris</name>
    <dbReference type="NCBI Taxonomy" id="2963283"/>
    <lineage>
        <taxon>Bacteria</taxon>
        <taxon>Pseudomonadati</taxon>
        <taxon>Pseudomonadota</taxon>
        <taxon>Gammaproteobacteria</taxon>
        <taxon>Lysobacterales</taxon>
        <taxon>Lysobacteraceae</taxon>
        <taxon>Stenotrophomonas</taxon>
    </lineage>
</organism>
<protein>
    <submittedName>
        <fullName evidence="1">Uncharacterized protein</fullName>
    </submittedName>
</protein>
<name>A0ABU5MNT6_9GAMM</name>
<feature type="non-terminal residue" evidence="1">
    <location>
        <position position="62"/>
    </location>
</feature>
<sequence>MEHWNDPLSGPAHSSYPVIGSVPLVDVKTVAYRSPNEEDAKVESVRRCESEGKGRSCTVIYS</sequence>
<accession>A0ABU5MNT6</accession>